<evidence type="ECO:0000259" key="3">
    <source>
        <dbReference type="Pfam" id="PF00728"/>
    </source>
</evidence>
<accession>A0A9D1TGA6</accession>
<evidence type="ECO:0000256" key="2">
    <source>
        <dbReference type="ARBA" id="ARBA00022801"/>
    </source>
</evidence>
<feature type="domain" description="Glycoside Hydrolase 20C C-terminal" evidence="4">
    <location>
        <begin position="421"/>
        <end position="607"/>
    </location>
</feature>
<comment type="similarity">
    <text evidence="1">Belongs to the glycosyl hydrolase 20 family.</text>
</comment>
<dbReference type="SUPFAM" id="SSF51445">
    <property type="entry name" value="(Trans)glycosidases"/>
    <property type="match status" value="1"/>
</dbReference>
<dbReference type="InterPro" id="IPR015883">
    <property type="entry name" value="Glyco_hydro_20_cat"/>
</dbReference>
<dbReference type="Proteomes" id="UP000886814">
    <property type="component" value="Unassembled WGS sequence"/>
</dbReference>
<dbReference type="InterPro" id="IPR038901">
    <property type="entry name" value="HEXDC-like"/>
</dbReference>
<proteinExistence type="inferred from homology"/>
<keyword evidence="2" id="KW-0378">Hydrolase</keyword>
<evidence type="ECO:0000256" key="1">
    <source>
        <dbReference type="ARBA" id="ARBA00006285"/>
    </source>
</evidence>
<dbReference type="Gene3D" id="1.20.120.670">
    <property type="entry name" value="N-acetyl-b-d-glucoasminidase"/>
    <property type="match status" value="1"/>
</dbReference>
<dbReference type="EMBL" id="DXIQ01000094">
    <property type="protein sequence ID" value="HIV40003.1"/>
    <property type="molecule type" value="Genomic_DNA"/>
</dbReference>
<sequence length="635" mass="73592">MNLKFNGDQDLIRSIEEGSRLLLSEKKQDGTAAMTFSLEKAPEDASSSIVKKGDTCTVRFQEPAQYFRLFNYALHHNNEDFSLEEKPYFARRGFMLDCSRNAVANPEKLRSLVRRLAKMGMNQLFLYMEDTYEVPGYPYFGTYRGKYTREELRDLDKYCALFGIELVPCIQTLAHLHSFLRWHNSRPLRDTGDILKVGSKEVYTFIRNLLESLRSCFSTRNIHIGMDEAHMLGLGNYLRENGYEESSVIIRRHTDRVLELCQETGWTPMMWSDMYITANTGGGYYDVKASTDTSGWEKPPKELGMVYWDYYNTRKDIYHNMLRVHKALSDRVIFAGGIWNWNGISPNYGKAFCCSRLALEACRQEGIQEVFATGWMDNGAETPIDAIYPGLAVFSFLCFHEDLYEEELSTYFRDCIDAELEDFLLLDLLDALFKGSGKNLTADNPSKYLLYQDPMLGIFDYHLKDTDTETYYRTLADKLKSKAETPGEYQEFFRFYYYLSLVLSRKADLGIRIKTAYDAKDLSTLKEISEEVIPNIIRNLTVMHTSRESLWFADAKPFGYELLDIRLGGVKTRLESCRRRLQSFLEGKVQTLEELEQERLPYWELGDAKPQDPKAELRENLWDKIISGCDLVDTV</sequence>
<comment type="caution">
    <text evidence="5">The sequence shown here is derived from an EMBL/GenBank/DDBJ whole genome shotgun (WGS) entry which is preliminary data.</text>
</comment>
<protein>
    <submittedName>
        <fullName evidence="5">Beta-N-acetylhexosaminidase</fullName>
    </submittedName>
</protein>
<gene>
    <name evidence="5" type="ORF">H9747_13585</name>
</gene>
<dbReference type="GO" id="GO:0005975">
    <property type="term" value="P:carbohydrate metabolic process"/>
    <property type="evidence" value="ECO:0007669"/>
    <property type="project" value="InterPro"/>
</dbReference>
<evidence type="ECO:0000259" key="4">
    <source>
        <dbReference type="Pfam" id="PF18088"/>
    </source>
</evidence>
<dbReference type="AlphaFoldDB" id="A0A9D1TGA6"/>
<dbReference type="Pfam" id="PF00728">
    <property type="entry name" value="Glyco_hydro_20"/>
    <property type="match status" value="1"/>
</dbReference>
<dbReference type="PANTHER" id="PTHR21040">
    <property type="entry name" value="BCDNA.GH04120"/>
    <property type="match status" value="1"/>
</dbReference>
<organism evidence="5 6">
    <name type="scientific">Candidatus Blautia stercorigallinarum</name>
    <dbReference type="NCBI Taxonomy" id="2838501"/>
    <lineage>
        <taxon>Bacteria</taxon>
        <taxon>Bacillati</taxon>
        <taxon>Bacillota</taxon>
        <taxon>Clostridia</taxon>
        <taxon>Lachnospirales</taxon>
        <taxon>Lachnospiraceae</taxon>
        <taxon>Blautia</taxon>
    </lineage>
</organism>
<name>A0A9D1TGA6_9FIRM</name>
<reference evidence="5" key="2">
    <citation type="submission" date="2021-04" db="EMBL/GenBank/DDBJ databases">
        <authorList>
            <person name="Gilroy R."/>
        </authorList>
    </citation>
    <scope>NUCLEOTIDE SEQUENCE</scope>
    <source>
        <strain evidence="5">CHK195-9823</strain>
    </source>
</reference>
<reference evidence="5" key="1">
    <citation type="journal article" date="2021" name="PeerJ">
        <title>Extensive microbial diversity within the chicken gut microbiome revealed by metagenomics and culture.</title>
        <authorList>
            <person name="Gilroy R."/>
            <person name="Ravi A."/>
            <person name="Getino M."/>
            <person name="Pursley I."/>
            <person name="Horton D.L."/>
            <person name="Alikhan N.F."/>
            <person name="Baker D."/>
            <person name="Gharbi K."/>
            <person name="Hall N."/>
            <person name="Watson M."/>
            <person name="Adriaenssens E.M."/>
            <person name="Foster-Nyarko E."/>
            <person name="Jarju S."/>
            <person name="Secka A."/>
            <person name="Antonio M."/>
            <person name="Oren A."/>
            <person name="Chaudhuri R.R."/>
            <person name="La Ragione R."/>
            <person name="Hildebrand F."/>
            <person name="Pallen M.J."/>
        </authorList>
    </citation>
    <scope>NUCLEOTIDE SEQUENCE</scope>
    <source>
        <strain evidence="5">CHK195-9823</strain>
    </source>
</reference>
<dbReference type="PANTHER" id="PTHR21040:SF8">
    <property type="entry name" value="BCDNA.GH04120"/>
    <property type="match status" value="1"/>
</dbReference>
<dbReference type="CDD" id="cd06565">
    <property type="entry name" value="GH20_GcnA-like"/>
    <property type="match status" value="1"/>
</dbReference>
<evidence type="ECO:0000313" key="5">
    <source>
        <dbReference type="EMBL" id="HIV40003.1"/>
    </source>
</evidence>
<evidence type="ECO:0000313" key="6">
    <source>
        <dbReference type="Proteomes" id="UP000886814"/>
    </source>
</evidence>
<dbReference type="Gene3D" id="3.20.20.80">
    <property type="entry name" value="Glycosidases"/>
    <property type="match status" value="1"/>
</dbReference>
<dbReference type="Pfam" id="PF18088">
    <property type="entry name" value="Glyco_H_20C_C"/>
    <property type="match status" value="1"/>
</dbReference>
<feature type="domain" description="Glycoside hydrolase family 20 catalytic" evidence="3">
    <location>
        <begin position="89"/>
        <end position="298"/>
    </location>
</feature>
<dbReference type="InterPro" id="IPR017853">
    <property type="entry name" value="GH"/>
</dbReference>
<dbReference type="GO" id="GO:0004563">
    <property type="term" value="F:beta-N-acetylhexosaminidase activity"/>
    <property type="evidence" value="ECO:0007669"/>
    <property type="project" value="UniProtKB-ARBA"/>
</dbReference>
<dbReference type="InterPro" id="IPR041063">
    <property type="entry name" value="Glyco_H_20C_C"/>
</dbReference>